<reference evidence="1 2" key="1">
    <citation type="submission" date="2017-07" db="EMBL/GenBank/DDBJ databases">
        <title>Genome sequence of Pseudomonas NEP1.</title>
        <authorList>
            <person name="Nascimento F.X."/>
        </authorList>
    </citation>
    <scope>NUCLEOTIDE SEQUENCE [LARGE SCALE GENOMIC DNA]</scope>
    <source>
        <strain evidence="1 2">NEP1</strain>
    </source>
</reference>
<protein>
    <submittedName>
        <fullName evidence="1">Uncharacterized protein</fullName>
    </submittedName>
</protein>
<dbReference type="Proteomes" id="UP000254535">
    <property type="component" value="Chromosome"/>
</dbReference>
<name>A0A345V3N9_PSEFL</name>
<proteinExistence type="predicted"/>
<dbReference type="RefSeq" id="WP_115079438.1">
    <property type="nucleotide sequence ID" value="NZ_CP022313.1"/>
</dbReference>
<evidence type="ECO:0000313" key="1">
    <source>
        <dbReference type="EMBL" id="AXJ07341.1"/>
    </source>
</evidence>
<organism evidence="1 2">
    <name type="scientific">Pseudomonas fluorescens</name>
    <dbReference type="NCBI Taxonomy" id="294"/>
    <lineage>
        <taxon>Bacteria</taxon>
        <taxon>Pseudomonadati</taxon>
        <taxon>Pseudomonadota</taxon>
        <taxon>Gammaproteobacteria</taxon>
        <taxon>Pseudomonadales</taxon>
        <taxon>Pseudomonadaceae</taxon>
        <taxon>Pseudomonas</taxon>
    </lineage>
</organism>
<accession>A0A345V3N9</accession>
<gene>
    <name evidence="1" type="ORF">CFN16_25390</name>
</gene>
<evidence type="ECO:0000313" key="2">
    <source>
        <dbReference type="Proteomes" id="UP000254535"/>
    </source>
</evidence>
<dbReference type="EMBL" id="CP022313">
    <property type="protein sequence ID" value="AXJ07341.1"/>
    <property type="molecule type" value="Genomic_DNA"/>
</dbReference>
<sequence length="73" mass="8061">MEKQCVPRDELLDPDIPPIIFCLSPGDPISEYIRAGLTVTYDLVPGDNGQFYAINVRLAQDEGLAELPNTLTQ</sequence>
<dbReference type="AlphaFoldDB" id="A0A345V3N9"/>